<proteinExistence type="inferred from homology"/>
<dbReference type="Gene3D" id="3.10.105.10">
    <property type="entry name" value="Dipeptide-binding Protein, Domain 3"/>
    <property type="match status" value="1"/>
</dbReference>
<dbReference type="CDD" id="cd00995">
    <property type="entry name" value="PBP2_NikA_DppA_OppA_like"/>
    <property type="match status" value="1"/>
</dbReference>
<feature type="chain" id="PRO_5035188719" evidence="6">
    <location>
        <begin position="24"/>
        <end position="598"/>
    </location>
</feature>
<dbReference type="PANTHER" id="PTHR30290:SF10">
    <property type="entry name" value="PERIPLASMIC OLIGOPEPTIDE-BINDING PROTEIN-RELATED"/>
    <property type="match status" value="1"/>
</dbReference>
<reference evidence="8" key="1">
    <citation type="submission" date="2021-01" db="EMBL/GenBank/DDBJ databases">
        <title>Whole genome shotgun sequence of Virgisporangium ochraceum NBRC 16418.</title>
        <authorList>
            <person name="Komaki H."/>
            <person name="Tamura T."/>
        </authorList>
    </citation>
    <scope>NUCLEOTIDE SEQUENCE</scope>
    <source>
        <strain evidence="8">NBRC 16418</strain>
    </source>
</reference>
<dbReference type="SUPFAM" id="SSF53850">
    <property type="entry name" value="Periplasmic binding protein-like II"/>
    <property type="match status" value="1"/>
</dbReference>
<protein>
    <submittedName>
        <fullName evidence="8">ABC transporter substrate-binding protein</fullName>
    </submittedName>
</protein>
<evidence type="ECO:0000256" key="1">
    <source>
        <dbReference type="ARBA" id="ARBA00004196"/>
    </source>
</evidence>
<comment type="caution">
    <text evidence="8">The sequence shown here is derived from an EMBL/GenBank/DDBJ whole genome shotgun (WGS) entry which is preliminary data.</text>
</comment>
<evidence type="ECO:0000259" key="7">
    <source>
        <dbReference type="Pfam" id="PF00496"/>
    </source>
</evidence>
<evidence type="ECO:0000256" key="5">
    <source>
        <dbReference type="SAM" id="Phobius"/>
    </source>
</evidence>
<dbReference type="InterPro" id="IPR039424">
    <property type="entry name" value="SBP_5"/>
</dbReference>
<evidence type="ECO:0000256" key="6">
    <source>
        <dbReference type="SAM" id="SignalP"/>
    </source>
</evidence>
<name>A0A8J4A0Q6_9ACTN</name>
<comment type="similarity">
    <text evidence="2">Belongs to the bacterial solute-binding protein 5 family.</text>
</comment>
<dbReference type="GO" id="GO:0042597">
    <property type="term" value="C:periplasmic space"/>
    <property type="evidence" value="ECO:0007669"/>
    <property type="project" value="UniProtKB-ARBA"/>
</dbReference>
<evidence type="ECO:0000256" key="3">
    <source>
        <dbReference type="ARBA" id="ARBA00022448"/>
    </source>
</evidence>
<evidence type="ECO:0000313" key="9">
    <source>
        <dbReference type="Proteomes" id="UP000635606"/>
    </source>
</evidence>
<evidence type="ECO:0000256" key="4">
    <source>
        <dbReference type="ARBA" id="ARBA00022729"/>
    </source>
</evidence>
<dbReference type="InterPro" id="IPR000914">
    <property type="entry name" value="SBP_5_dom"/>
</dbReference>
<keyword evidence="5" id="KW-0472">Membrane</keyword>
<feature type="transmembrane region" description="Helical" evidence="5">
    <location>
        <begin position="567"/>
        <end position="587"/>
    </location>
</feature>
<dbReference type="Pfam" id="PF00496">
    <property type="entry name" value="SBP_bac_5"/>
    <property type="match status" value="1"/>
</dbReference>
<keyword evidence="3" id="KW-0813">Transport</keyword>
<evidence type="ECO:0000256" key="2">
    <source>
        <dbReference type="ARBA" id="ARBA00005695"/>
    </source>
</evidence>
<comment type="subcellular location">
    <subcellularLocation>
        <location evidence="1">Cell envelope</location>
    </subcellularLocation>
</comment>
<dbReference type="InterPro" id="IPR030678">
    <property type="entry name" value="Peptide/Ni-bd"/>
</dbReference>
<dbReference type="RefSeq" id="WP_203932893.1">
    <property type="nucleotide sequence ID" value="NZ_BOPH01000108.1"/>
</dbReference>
<dbReference type="GO" id="GO:0043190">
    <property type="term" value="C:ATP-binding cassette (ABC) transporter complex"/>
    <property type="evidence" value="ECO:0007669"/>
    <property type="project" value="InterPro"/>
</dbReference>
<dbReference type="Gene3D" id="3.40.190.10">
    <property type="entry name" value="Periplasmic binding protein-like II"/>
    <property type="match status" value="1"/>
</dbReference>
<feature type="domain" description="Solute-binding protein family 5" evidence="7">
    <location>
        <begin position="73"/>
        <end position="450"/>
    </location>
</feature>
<keyword evidence="4 6" id="KW-0732">Signal</keyword>
<dbReference type="PANTHER" id="PTHR30290">
    <property type="entry name" value="PERIPLASMIC BINDING COMPONENT OF ABC TRANSPORTER"/>
    <property type="match status" value="1"/>
</dbReference>
<dbReference type="GO" id="GO:1904680">
    <property type="term" value="F:peptide transmembrane transporter activity"/>
    <property type="evidence" value="ECO:0007669"/>
    <property type="project" value="TreeGrafter"/>
</dbReference>
<accession>A0A8J4A0Q6</accession>
<gene>
    <name evidence="8" type="ORF">Voc01_079830</name>
</gene>
<dbReference type="AlphaFoldDB" id="A0A8J4A0Q6"/>
<dbReference type="Proteomes" id="UP000635606">
    <property type="component" value="Unassembled WGS sequence"/>
</dbReference>
<keyword evidence="5" id="KW-0812">Transmembrane</keyword>
<feature type="signal peptide" evidence="6">
    <location>
        <begin position="1"/>
        <end position="23"/>
    </location>
</feature>
<keyword evidence="5" id="KW-1133">Transmembrane helix</keyword>
<dbReference type="PIRSF" id="PIRSF002741">
    <property type="entry name" value="MppA"/>
    <property type="match status" value="1"/>
</dbReference>
<organism evidence="8 9">
    <name type="scientific">Virgisporangium ochraceum</name>
    <dbReference type="NCBI Taxonomy" id="65505"/>
    <lineage>
        <taxon>Bacteria</taxon>
        <taxon>Bacillati</taxon>
        <taxon>Actinomycetota</taxon>
        <taxon>Actinomycetes</taxon>
        <taxon>Micromonosporales</taxon>
        <taxon>Micromonosporaceae</taxon>
        <taxon>Virgisporangium</taxon>
    </lineage>
</organism>
<evidence type="ECO:0000313" key="8">
    <source>
        <dbReference type="EMBL" id="GIJ73066.1"/>
    </source>
</evidence>
<dbReference type="GO" id="GO:0030313">
    <property type="term" value="C:cell envelope"/>
    <property type="evidence" value="ECO:0007669"/>
    <property type="project" value="UniProtKB-SubCell"/>
</dbReference>
<dbReference type="EMBL" id="BOPH01000108">
    <property type="protein sequence ID" value="GIJ73066.1"/>
    <property type="molecule type" value="Genomic_DNA"/>
</dbReference>
<dbReference type="GO" id="GO:0015833">
    <property type="term" value="P:peptide transport"/>
    <property type="evidence" value="ECO:0007669"/>
    <property type="project" value="TreeGrafter"/>
</dbReference>
<sequence length="598" mass="65314">MGIVRRLVVCLLLVPFAAVPARAAEPAPPRTLTVGTLSAVDSMSPFLAIRALPTAVFRHMYDFLTNYDPKDGKVIPALAESWSASDDKLTWTYRIRSGATWSDGRPVTAKDAAWTFNLIKSNKDAGKGSGSYVKNFRTVTATDDRTLVIVLNRPQSTMLALDVPIVPEHVWAARVPEIGKFNNDTRFPVVGNGPFVLTDYRKSEYIELTANKDYWRGAPKFDKVVYRYFKDIDAEVEALKKGEIDFVSELTPAQYESLRGNADLTLNKGQGKRFYALAVNPGPTTTGGQAFGDANPALKDRKVRHALARAIDTKALVDKTLGGHGTPGGGYLPPIWTINHWEPDDATRLSFDLAAANRLLDGAGYAKGGNGMRTTPDGKPFSLRILGVTSRAPDTQNSTFMKEWFKQIGVELVPSIVESGTQSATLQAGNYDLAFTSWSTNPDPDYVLALHTCGARPATPGSSYPGDNFVCVAAYDELYQKQLAEYDANARTTLIKQAQRQLYTDAYINVLYYPNVLEAFRKETVSSMQRMPGDNGTYMGQDGYWAWWSAMPTAATGSDDDGGGATVPLVVGAAVLLGAAVVGFLVVRRRRSTADERE</sequence>
<keyword evidence="9" id="KW-1185">Reference proteome</keyword>